<dbReference type="PANTHER" id="PTHR42693">
    <property type="entry name" value="ARYLSULFATASE FAMILY MEMBER"/>
    <property type="match status" value="1"/>
</dbReference>
<evidence type="ECO:0000256" key="3">
    <source>
        <dbReference type="SAM" id="MobiDB-lite"/>
    </source>
</evidence>
<protein>
    <submittedName>
        <fullName evidence="5">Arylsulfatase</fullName>
        <ecNumber evidence="5">3.1.6.1</ecNumber>
    </submittedName>
</protein>
<comment type="caution">
    <text evidence="5">The sequence shown here is derived from an EMBL/GenBank/DDBJ whole genome shotgun (WGS) entry which is preliminary data.</text>
</comment>
<dbReference type="InterPro" id="IPR000917">
    <property type="entry name" value="Sulfatase_N"/>
</dbReference>
<dbReference type="EMBL" id="SJPW01000002">
    <property type="protein sequence ID" value="TWU59239.1"/>
    <property type="molecule type" value="Genomic_DNA"/>
</dbReference>
<keyword evidence="6" id="KW-1185">Reference proteome</keyword>
<reference evidence="5 6" key="1">
    <citation type="submission" date="2019-02" db="EMBL/GenBank/DDBJ databases">
        <title>Deep-cultivation of Planctomycetes and their phenomic and genomic characterization uncovers novel biology.</title>
        <authorList>
            <person name="Wiegand S."/>
            <person name="Jogler M."/>
            <person name="Boedeker C."/>
            <person name="Pinto D."/>
            <person name="Vollmers J."/>
            <person name="Rivas-Marin E."/>
            <person name="Kohn T."/>
            <person name="Peeters S.H."/>
            <person name="Heuer A."/>
            <person name="Rast P."/>
            <person name="Oberbeckmann S."/>
            <person name="Bunk B."/>
            <person name="Jeske O."/>
            <person name="Meyerdierks A."/>
            <person name="Storesund J.E."/>
            <person name="Kallscheuer N."/>
            <person name="Luecker S."/>
            <person name="Lage O.M."/>
            <person name="Pohl T."/>
            <person name="Merkel B.J."/>
            <person name="Hornburger P."/>
            <person name="Mueller R.-W."/>
            <person name="Bruemmer F."/>
            <person name="Labrenz M."/>
            <person name="Spormann A.M."/>
            <person name="Op Den Camp H."/>
            <person name="Overmann J."/>
            <person name="Amann R."/>
            <person name="Jetten M.S.M."/>
            <person name="Mascher T."/>
            <person name="Medema M.H."/>
            <person name="Devos D.P."/>
            <person name="Kaster A.-K."/>
            <person name="Ovreas L."/>
            <person name="Rohde M."/>
            <person name="Galperin M.Y."/>
            <person name="Jogler C."/>
        </authorList>
    </citation>
    <scope>NUCLEOTIDE SEQUENCE [LARGE SCALE GENOMIC DNA]</scope>
    <source>
        <strain evidence="5 6">Poly51</strain>
    </source>
</reference>
<feature type="domain" description="Sulfatase N-terminal" evidence="4">
    <location>
        <begin position="10"/>
        <end position="320"/>
    </location>
</feature>
<comment type="similarity">
    <text evidence="1">Belongs to the sulfatase family.</text>
</comment>
<dbReference type="Proteomes" id="UP000318288">
    <property type="component" value="Unassembled WGS sequence"/>
</dbReference>
<accession>A0A5C6FHY2</accession>
<keyword evidence="2 5" id="KW-0378">Hydrolase</keyword>
<dbReference type="RefSeq" id="WP_146457347.1">
    <property type="nucleotide sequence ID" value="NZ_SJPW01000002.1"/>
</dbReference>
<sequence>MFANAAESRPNIIVFYTDDHGHADLSCQGVLDDIKTPNVDALAKNGVLARHGYSTAPQCVPSRAGLLIGKFQSKFGVEANGKTLKGFDRELTIAQRLQKAGYMTAQFGKWHLGPGPQITEHGFKHVFNQNSGAPFAANVGLDGTDREMSNVRPEMYHVDGCSRAAASLIERYKDDPFFLYVAYRAPHVPLDAPQKYLDRFPGKMPQRRRQALAMLSAVDDGVGLITETLSQNNLTERTLIFYIGDNGAPLKIHKRDAPGGGPGWDGSLNDPLNGEKGMLSEGGMHVPFVISWPGTIPAGQVFDHPVSALDVAATAAELAEIESKPGDFDGVNLIPYLSGEKKEAPHEFLAWRWVAQSAIREGDWKLLRGGDREYLYNLKSDLEEQHNLAGEHPEIADRLRQRLSRWANELDPPGLANGDMSKAATDYFDFYLDGKPVAPLREVIVPKSDSANAEPKPKSSASPWTIRSGKMNVTSEGLQITPQKPAEKQTPFITRNGLSLVGPVSVNLVVKTATSGAIGLSWRDSADKDFAAANRVNVAVEKSEQWQTIQTSLPGGSKIIHVRILVPAGTTSIKSIELKPASGQTVTLTQ</sequence>
<feature type="region of interest" description="Disordered" evidence="3">
    <location>
        <begin position="448"/>
        <end position="467"/>
    </location>
</feature>
<dbReference type="EC" id="3.1.6.1" evidence="5"/>
<dbReference type="Gene3D" id="3.40.720.10">
    <property type="entry name" value="Alkaline Phosphatase, subunit A"/>
    <property type="match status" value="1"/>
</dbReference>
<dbReference type="PANTHER" id="PTHR42693:SF53">
    <property type="entry name" value="ENDO-4-O-SULFATASE"/>
    <property type="match status" value="1"/>
</dbReference>
<evidence type="ECO:0000256" key="1">
    <source>
        <dbReference type="ARBA" id="ARBA00008779"/>
    </source>
</evidence>
<name>A0A5C6FHY2_9BACT</name>
<dbReference type="AlphaFoldDB" id="A0A5C6FHY2"/>
<dbReference type="InterPro" id="IPR017850">
    <property type="entry name" value="Alkaline_phosphatase_core_sf"/>
</dbReference>
<evidence type="ECO:0000313" key="6">
    <source>
        <dbReference type="Proteomes" id="UP000318288"/>
    </source>
</evidence>
<dbReference type="InterPro" id="IPR050738">
    <property type="entry name" value="Sulfatase"/>
</dbReference>
<evidence type="ECO:0000313" key="5">
    <source>
        <dbReference type="EMBL" id="TWU59239.1"/>
    </source>
</evidence>
<organism evidence="5 6">
    <name type="scientific">Rubripirellula tenax</name>
    <dbReference type="NCBI Taxonomy" id="2528015"/>
    <lineage>
        <taxon>Bacteria</taxon>
        <taxon>Pseudomonadati</taxon>
        <taxon>Planctomycetota</taxon>
        <taxon>Planctomycetia</taxon>
        <taxon>Pirellulales</taxon>
        <taxon>Pirellulaceae</taxon>
        <taxon>Rubripirellula</taxon>
    </lineage>
</organism>
<proteinExistence type="inferred from homology"/>
<dbReference type="Gene3D" id="3.30.1120.10">
    <property type="match status" value="1"/>
</dbReference>
<dbReference type="Pfam" id="PF00884">
    <property type="entry name" value="Sulfatase"/>
    <property type="match status" value="1"/>
</dbReference>
<dbReference type="GO" id="GO:0004065">
    <property type="term" value="F:arylsulfatase activity"/>
    <property type="evidence" value="ECO:0007669"/>
    <property type="project" value="UniProtKB-EC"/>
</dbReference>
<gene>
    <name evidence="5" type="primary">atsA_31</name>
    <name evidence="5" type="ORF">Poly51_20250</name>
</gene>
<dbReference type="SUPFAM" id="SSF53649">
    <property type="entry name" value="Alkaline phosphatase-like"/>
    <property type="match status" value="1"/>
</dbReference>
<evidence type="ECO:0000256" key="2">
    <source>
        <dbReference type="ARBA" id="ARBA00022801"/>
    </source>
</evidence>
<evidence type="ECO:0000259" key="4">
    <source>
        <dbReference type="Pfam" id="PF00884"/>
    </source>
</evidence>
<dbReference type="OrthoDB" id="9783154at2"/>